<feature type="non-terminal residue" evidence="1">
    <location>
        <position position="245"/>
    </location>
</feature>
<dbReference type="AlphaFoldDB" id="A0A383BLU8"/>
<gene>
    <name evidence="1" type="ORF">METZ01_LOCUS473971</name>
</gene>
<protein>
    <recommendedName>
        <fullName evidence="2">Peptidase M28 domain-containing protein</fullName>
    </recommendedName>
</protein>
<evidence type="ECO:0008006" key="2">
    <source>
        <dbReference type="Google" id="ProtNLM"/>
    </source>
</evidence>
<dbReference type="EMBL" id="UINC01201668">
    <property type="protein sequence ID" value="SVE21117.1"/>
    <property type="molecule type" value="Genomic_DNA"/>
</dbReference>
<reference evidence="1" key="1">
    <citation type="submission" date="2018-05" db="EMBL/GenBank/DDBJ databases">
        <authorList>
            <person name="Lanie J.A."/>
            <person name="Ng W.-L."/>
            <person name="Kazmierczak K.M."/>
            <person name="Andrzejewski T.M."/>
            <person name="Davidsen T.M."/>
            <person name="Wayne K.J."/>
            <person name="Tettelin H."/>
            <person name="Glass J.I."/>
            <person name="Rusch D."/>
            <person name="Podicherti R."/>
            <person name="Tsui H.-C.T."/>
            <person name="Winkler M.E."/>
        </authorList>
    </citation>
    <scope>NUCLEOTIDE SEQUENCE</scope>
</reference>
<name>A0A383BLU8_9ZZZZ</name>
<organism evidence="1">
    <name type="scientific">marine metagenome</name>
    <dbReference type="NCBI Taxonomy" id="408172"/>
    <lineage>
        <taxon>unclassified sequences</taxon>
        <taxon>metagenomes</taxon>
        <taxon>ecological metagenomes</taxon>
    </lineage>
</organism>
<accession>A0A383BLU8</accession>
<proteinExistence type="predicted"/>
<feature type="non-terminal residue" evidence="1">
    <location>
        <position position="1"/>
    </location>
</feature>
<evidence type="ECO:0000313" key="1">
    <source>
        <dbReference type="EMBL" id="SVE21117.1"/>
    </source>
</evidence>
<sequence length="245" mass="27734">DWIGEKVLRSTLRQYPASGYRLHYGPFRSTADTLIGDPQYGYPCPWLTTSCQNEEEVTYDAYHSSADQVSLMSAAGMKACTAALASYLYYLADFGTREVLEIARSETARLAGELRSQRRRLDKDHAAYIQDAHEQSLCRLQRWLWGGDRQQTMRAFNELRREVAAEVKKVRRSAPSLSSSARARRIPRRTAVLSPTSENMPPPIARKMSVGFPSWALFWADGKRTIAQIARRVRSEQSGVLCPRG</sequence>